<gene>
    <name evidence="2" type="ORF">V1477_021250</name>
</gene>
<feature type="region of interest" description="Disordered" evidence="1">
    <location>
        <begin position="36"/>
        <end position="77"/>
    </location>
</feature>
<proteinExistence type="predicted"/>
<protein>
    <submittedName>
        <fullName evidence="2">Uncharacterized protein</fullName>
    </submittedName>
</protein>
<sequence>NVLNIKERKGINGCGTGILTGTGICFSTVVVHKPSPHRAYPLVPSLRMEPSSPRYTAEDPPPPPSPPPPPPPPPRSP</sequence>
<feature type="non-terminal residue" evidence="2">
    <location>
        <position position="1"/>
    </location>
</feature>
<dbReference type="EMBL" id="JAYRBN010000119">
    <property type="protein sequence ID" value="KAL2719756.1"/>
    <property type="molecule type" value="Genomic_DNA"/>
</dbReference>
<reference evidence="2 3" key="1">
    <citation type="journal article" date="2024" name="Ann. Entomol. Soc. Am.">
        <title>Genomic analyses of the southern and eastern yellowjacket wasps (Hymenoptera: Vespidae) reveal evolutionary signatures of social life.</title>
        <authorList>
            <person name="Catto M.A."/>
            <person name="Caine P.B."/>
            <person name="Orr S.E."/>
            <person name="Hunt B.G."/>
            <person name="Goodisman M.A.D."/>
        </authorList>
    </citation>
    <scope>NUCLEOTIDE SEQUENCE [LARGE SCALE GENOMIC DNA]</scope>
    <source>
        <strain evidence="2">232</strain>
        <tissue evidence="2">Head and thorax</tissue>
    </source>
</reference>
<evidence type="ECO:0000313" key="3">
    <source>
        <dbReference type="Proteomes" id="UP001607303"/>
    </source>
</evidence>
<keyword evidence="3" id="KW-1185">Reference proteome</keyword>
<accession>A0ABD2AGK2</accession>
<name>A0ABD2AGK2_VESMC</name>
<evidence type="ECO:0000313" key="2">
    <source>
        <dbReference type="EMBL" id="KAL2719756.1"/>
    </source>
</evidence>
<feature type="compositionally biased region" description="Pro residues" evidence="1">
    <location>
        <begin position="59"/>
        <end position="77"/>
    </location>
</feature>
<comment type="caution">
    <text evidence="2">The sequence shown here is derived from an EMBL/GenBank/DDBJ whole genome shotgun (WGS) entry which is preliminary data.</text>
</comment>
<dbReference type="AlphaFoldDB" id="A0ABD2AGK2"/>
<organism evidence="2 3">
    <name type="scientific">Vespula maculifrons</name>
    <name type="common">Eastern yellow jacket</name>
    <name type="synonym">Wasp</name>
    <dbReference type="NCBI Taxonomy" id="7453"/>
    <lineage>
        <taxon>Eukaryota</taxon>
        <taxon>Metazoa</taxon>
        <taxon>Ecdysozoa</taxon>
        <taxon>Arthropoda</taxon>
        <taxon>Hexapoda</taxon>
        <taxon>Insecta</taxon>
        <taxon>Pterygota</taxon>
        <taxon>Neoptera</taxon>
        <taxon>Endopterygota</taxon>
        <taxon>Hymenoptera</taxon>
        <taxon>Apocrita</taxon>
        <taxon>Aculeata</taxon>
        <taxon>Vespoidea</taxon>
        <taxon>Vespidae</taxon>
        <taxon>Vespinae</taxon>
        <taxon>Vespula</taxon>
    </lineage>
</organism>
<dbReference type="Proteomes" id="UP001607303">
    <property type="component" value="Unassembled WGS sequence"/>
</dbReference>
<evidence type="ECO:0000256" key="1">
    <source>
        <dbReference type="SAM" id="MobiDB-lite"/>
    </source>
</evidence>